<dbReference type="AlphaFoldDB" id="A0A0B6YP78"/>
<feature type="region of interest" description="Disordered" evidence="1">
    <location>
        <begin position="1"/>
        <end position="43"/>
    </location>
</feature>
<sequence>LAPVSGTVHHPPTRRRSRKSLSGTRDNSSSPSATNMIRNPAGSKVLNTSITALTSTTCPSPVAPPNASLF</sequence>
<feature type="non-terminal residue" evidence="2">
    <location>
        <position position="70"/>
    </location>
</feature>
<gene>
    <name evidence="2" type="primary">ORF30534</name>
</gene>
<feature type="non-terminal residue" evidence="2">
    <location>
        <position position="1"/>
    </location>
</feature>
<evidence type="ECO:0000256" key="1">
    <source>
        <dbReference type="SAM" id="MobiDB-lite"/>
    </source>
</evidence>
<proteinExistence type="predicted"/>
<evidence type="ECO:0000313" key="2">
    <source>
        <dbReference type="EMBL" id="CEK57576.1"/>
    </source>
</evidence>
<name>A0A0B6YP78_9EUPU</name>
<reference evidence="2" key="1">
    <citation type="submission" date="2014-12" db="EMBL/GenBank/DDBJ databases">
        <title>Insight into the proteome of Arion vulgaris.</title>
        <authorList>
            <person name="Aradska J."/>
            <person name="Bulat T."/>
            <person name="Smidak R."/>
            <person name="Sarate P."/>
            <person name="Gangsoo J."/>
            <person name="Sialana F."/>
            <person name="Bilban M."/>
            <person name="Lubec G."/>
        </authorList>
    </citation>
    <scope>NUCLEOTIDE SEQUENCE</scope>
    <source>
        <tissue evidence="2">Skin</tissue>
    </source>
</reference>
<feature type="compositionally biased region" description="Polar residues" evidence="1">
    <location>
        <begin position="20"/>
        <end position="37"/>
    </location>
</feature>
<dbReference type="EMBL" id="HACG01010711">
    <property type="protein sequence ID" value="CEK57576.1"/>
    <property type="molecule type" value="Transcribed_RNA"/>
</dbReference>
<organism evidence="2">
    <name type="scientific">Arion vulgaris</name>
    <dbReference type="NCBI Taxonomy" id="1028688"/>
    <lineage>
        <taxon>Eukaryota</taxon>
        <taxon>Metazoa</taxon>
        <taxon>Spiralia</taxon>
        <taxon>Lophotrochozoa</taxon>
        <taxon>Mollusca</taxon>
        <taxon>Gastropoda</taxon>
        <taxon>Heterobranchia</taxon>
        <taxon>Euthyneura</taxon>
        <taxon>Panpulmonata</taxon>
        <taxon>Eupulmonata</taxon>
        <taxon>Stylommatophora</taxon>
        <taxon>Helicina</taxon>
        <taxon>Arionoidea</taxon>
        <taxon>Arionidae</taxon>
        <taxon>Arion</taxon>
    </lineage>
</organism>
<accession>A0A0B6YP78</accession>
<protein>
    <submittedName>
        <fullName evidence="2">Uncharacterized protein</fullName>
    </submittedName>
</protein>